<feature type="compositionally biased region" description="Low complexity" evidence="2">
    <location>
        <begin position="96"/>
        <end position="152"/>
    </location>
</feature>
<evidence type="ECO:0000313" key="4">
    <source>
        <dbReference type="Proteomes" id="UP000802098"/>
    </source>
</evidence>
<keyword evidence="4" id="KW-1185">Reference proteome</keyword>
<name>A0ABX0I2T5_9BURK</name>
<dbReference type="RefSeq" id="WP_029718307.1">
    <property type="nucleotide sequence ID" value="NZ_JAAOCD010000016.1"/>
</dbReference>
<dbReference type="PANTHER" id="PTHR45725:SF18">
    <property type="entry name" value="ORC1-LIKE AAA ATPASE DOMAIN-CONTAINING PROTEIN"/>
    <property type="match status" value="1"/>
</dbReference>
<dbReference type="InterPro" id="IPR051425">
    <property type="entry name" value="Formin_Homology"/>
</dbReference>
<protein>
    <recommendedName>
        <fullName evidence="5">Tfp pilus assembly protein FimV</fullName>
    </recommendedName>
</protein>
<evidence type="ECO:0000256" key="1">
    <source>
        <dbReference type="SAM" id="Coils"/>
    </source>
</evidence>
<evidence type="ECO:0008006" key="5">
    <source>
        <dbReference type="Google" id="ProtNLM"/>
    </source>
</evidence>
<feature type="region of interest" description="Disordered" evidence="2">
    <location>
        <begin position="96"/>
        <end position="157"/>
    </location>
</feature>
<reference evidence="3 4" key="1">
    <citation type="submission" date="2020-03" db="EMBL/GenBank/DDBJ databases">
        <title>Rubrivivax benzoatilyticus JA2 (sequenced after 10 years sub-culturing).</title>
        <authorList>
            <person name="Gupta D."/>
            <person name="Chintalapati S."/>
            <person name="Chintalapati V.R."/>
        </authorList>
    </citation>
    <scope>NUCLEOTIDE SEQUENCE [LARGE SCALE GENOMIC DNA]</scope>
    <source>
        <strain evidence="3 4">JA2-Mal</strain>
    </source>
</reference>
<accession>A0ABX0I2T5</accession>
<keyword evidence="1" id="KW-0175">Coiled coil</keyword>
<proteinExistence type="predicted"/>
<sequence>MRLDPGDELAPECVRAEVISGDRVLPAALVRVQAEAGPDALRMRVLTETTIDEPVVTVTLAVGCPSRLSRRFVLFADPPPVAATAIAAAVPQAPPVAASAPPAVLPPARTDATPAARAPAARADGTTRRPAPAAEAQPRRPAAPRAAAAAPRLRLDPVEPVPARAQATAAAASAVQDAIEAVARAASAAEAATAAASAAEVRLAAMEQTVGQLRSEAEQSRKLVAELRRELAAAREDHWRLPLLLAIAALLALAGGLWWRLRALQQERERAWRRAAAAEAPPRPPTPTSQLPLMTSEIQMPPPVATPAPRPPLPASPVPEVHEFHPERTQVQAAGPRLDEAAPRDVTIEELLDLEQQAEFFIVLGQDEAAVDLLVEHLRDTGGGSPLPYLKLLEIYRRRGEREAYERTRERFNRRFNGYAPDWDADLQQGRSLEDYPGVLPRLQQVWPRPVDAMAELEALLFRKSRGDLFELPAYREVLFLYSLARDLLDREAVESGAVDLLLPLAETDQVEFGATSPHPYLTLERESVFDPGVVEPVAPPSLDLDLSVLDAEPDAAARPGVDPAPPRSD</sequence>
<dbReference type="PANTHER" id="PTHR45725">
    <property type="entry name" value="FORMIN HOMOLOGY 2 FAMILY MEMBER"/>
    <property type="match status" value="1"/>
</dbReference>
<feature type="region of interest" description="Disordered" evidence="2">
    <location>
        <begin position="274"/>
        <end position="293"/>
    </location>
</feature>
<feature type="coiled-coil region" evidence="1">
    <location>
        <begin position="189"/>
        <end position="237"/>
    </location>
</feature>
<evidence type="ECO:0000256" key="2">
    <source>
        <dbReference type="SAM" id="MobiDB-lite"/>
    </source>
</evidence>
<organism evidence="3 4">
    <name type="scientific">Rubrivivax benzoatilyticus</name>
    <dbReference type="NCBI Taxonomy" id="316997"/>
    <lineage>
        <taxon>Bacteria</taxon>
        <taxon>Pseudomonadati</taxon>
        <taxon>Pseudomonadota</taxon>
        <taxon>Betaproteobacteria</taxon>
        <taxon>Burkholderiales</taxon>
        <taxon>Sphaerotilaceae</taxon>
        <taxon>Rubrivivax</taxon>
    </lineage>
</organism>
<dbReference type="Proteomes" id="UP000802098">
    <property type="component" value="Unassembled WGS sequence"/>
</dbReference>
<gene>
    <name evidence="3" type="ORF">G7087_19065</name>
</gene>
<comment type="caution">
    <text evidence="3">The sequence shown here is derived from an EMBL/GenBank/DDBJ whole genome shotgun (WGS) entry which is preliminary data.</text>
</comment>
<evidence type="ECO:0000313" key="3">
    <source>
        <dbReference type="EMBL" id="NHL00483.1"/>
    </source>
</evidence>
<dbReference type="EMBL" id="JAAOCD010000016">
    <property type="protein sequence ID" value="NHL00483.1"/>
    <property type="molecule type" value="Genomic_DNA"/>
</dbReference>